<evidence type="ECO:0000256" key="2">
    <source>
        <dbReference type="ARBA" id="ARBA00022692"/>
    </source>
</evidence>
<feature type="transmembrane region" description="Helical" evidence="6">
    <location>
        <begin position="441"/>
        <end position="460"/>
    </location>
</feature>
<organism evidence="8 9">
    <name type="scientific">Streptomyces iconiensis</name>
    <dbReference type="NCBI Taxonomy" id="1384038"/>
    <lineage>
        <taxon>Bacteria</taxon>
        <taxon>Bacillati</taxon>
        <taxon>Actinomycetota</taxon>
        <taxon>Actinomycetes</taxon>
        <taxon>Kitasatosporales</taxon>
        <taxon>Streptomycetaceae</taxon>
        <taxon>Streptomyces</taxon>
    </lineage>
</organism>
<dbReference type="RefSeq" id="WP_274046031.1">
    <property type="nucleotide sequence ID" value="NZ_JANCPR020000036.1"/>
</dbReference>
<evidence type="ECO:0000256" key="6">
    <source>
        <dbReference type="SAM" id="Phobius"/>
    </source>
</evidence>
<feature type="domain" description="Major facilitator superfamily (MFS) profile" evidence="7">
    <location>
        <begin position="1"/>
        <end position="462"/>
    </location>
</feature>
<dbReference type="Proteomes" id="UP001214441">
    <property type="component" value="Unassembled WGS sequence"/>
</dbReference>
<evidence type="ECO:0000256" key="1">
    <source>
        <dbReference type="ARBA" id="ARBA00004651"/>
    </source>
</evidence>
<dbReference type="PROSITE" id="PS50850">
    <property type="entry name" value="MFS"/>
    <property type="match status" value="1"/>
</dbReference>
<evidence type="ECO:0000313" key="8">
    <source>
        <dbReference type="EMBL" id="MDJ1136103.1"/>
    </source>
</evidence>
<evidence type="ECO:0000256" key="3">
    <source>
        <dbReference type="ARBA" id="ARBA00022989"/>
    </source>
</evidence>
<feature type="transmembrane region" description="Helical" evidence="6">
    <location>
        <begin position="199"/>
        <end position="221"/>
    </location>
</feature>
<sequence length="482" mass="49419">MALLLAGQFMASVDLAIVNTAAPSVRERLGASDAQVALVVSGYVIAFAVLLITGARLGSVHGHRRVFMAGLGLFTVASLACGLATGPGALIAARVAQGVGAALMVPQVLSGIQLHFGARERTRALGYYALALSAGAVAGQLLGGVLVSADLWGTGWRPIFLINVPVGILLLLATARWMPTDPRGDAYGTGPQRAYGRRGLDPGGVALLSGAVLLVIVPLVLGGDLGWPWWGWLCLAAGGPAFAGFVVQQRRLAARGGRPLVAPAAVRKPTVRWGLAAFGATVCTYFSLLFVLALYLQEGLGKSPEYSGMAMVTWVAAFGLAGPLLPRVPERWRHAVPLTGCLLLAGGYAALWAYLATGHGAGPMLFVLLTPGGLGLGLGNNALIGHMTAAVPSRYATDLSGVLNTNGQLWGAFGVAAFGGWFLAAMGPGGGAASAQRAMEHVTAGFMALALAAALACVPATSEARRARTMGPQPKGRLSYET</sequence>
<comment type="subcellular location">
    <subcellularLocation>
        <location evidence="1">Cell membrane</location>
        <topology evidence="1">Multi-pass membrane protein</topology>
    </subcellularLocation>
</comment>
<accession>A0ABT7A430</accession>
<keyword evidence="9" id="KW-1185">Reference proteome</keyword>
<dbReference type="InterPro" id="IPR020846">
    <property type="entry name" value="MFS_dom"/>
</dbReference>
<keyword evidence="3 6" id="KW-1133">Transmembrane helix</keyword>
<keyword evidence="2 6" id="KW-0812">Transmembrane</keyword>
<dbReference type="Gene3D" id="1.20.1720.10">
    <property type="entry name" value="Multidrug resistance protein D"/>
    <property type="match status" value="1"/>
</dbReference>
<feature type="transmembrane region" description="Helical" evidence="6">
    <location>
        <begin position="308"/>
        <end position="328"/>
    </location>
</feature>
<dbReference type="CDD" id="cd17321">
    <property type="entry name" value="MFS_MMR_MDR_like"/>
    <property type="match status" value="1"/>
</dbReference>
<evidence type="ECO:0000256" key="5">
    <source>
        <dbReference type="ARBA" id="ARBA00023251"/>
    </source>
</evidence>
<feature type="transmembrane region" description="Helical" evidence="6">
    <location>
        <begin position="91"/>
        <end position="112"/>
    </location>
</feature>
<dbReference type="Gene3D" id="1.20.1250.20">
    <property type="entry name" value="MFS general substrate transporter like domains"/>
    <property type="match status" value="1"/>
</dbReference>
<dbReference type="InterPro" id="IPR036259">
    <property type="entry name" value="MFS_trans_sf"/>
</dbReference>
<comment type="caution">
    <text evidence="8">The sequence shown here is derived from an EMBL/GenBank/DDBJ whole genome shotgun (WGS) entry which is preliminary data.</text>
</comment>
<dbReference type="PANTHER" id="PTHR42718:SF39">
    <property type="entry name" value="ACTINORHODIN TRANSPORTER-RELATED"/>
    <property type="match status" value="1"/>
</dbReference>
<feature type="transmembrane region" description="Helical" evidence="6">
    <location>
        <begin position="335"/>
        <end position="355"/>
    </location>
</feature>
<dbReference type="PANTHER" id="PTHR42718">
    <property type="entry name" value="MAJOR FACILITATOR SUPERFAMILY MULTIDRUG TRANSPORTER MFSC"/>
    <property type="match status" value="1"/>
</dbReference>
<evidence type="ECO:0000256" key="4">
    <source>
        <dbReference type="ARBA" id="ARBA00023136"/>
    </source>
</evidence>
<evidence type="ECO:0000313" key="9">
    <source>
        <dbReference type="Proteomes" id="UP001214441"/>
    </source>
</evidence>
<feature type="transmembrane region" description="Helical" evidence="6">
    <location>
        <begin position="124"/>
        <end position="147"/>
    </location>
</feature>
<feature type="transmembrane region" description="Helical" evidence="6">
    <location>
        <begin position="159"/>
        <end position="178"/>
    </location>
</feature>
<feature type="transmembrane region" description="Helical" evidence="6">
    <location>
        <begin position="275"/>
        <end position="296"/>
    </location>
</feature>
<reference evidence="8 9" key="1">
    <citation type="submission" date="2023-05" db="EMBL/GenBank/DDBJ databases">
        <title>Streptantibioticus silvisoli sp. nov., acidotolerant actinomycetes 1 from pine litter.</title>
        <authorList>
            <person name="Swiecimska M."/>
            <person name="Golinska P."/>
            <person name="Sangal V."/>
            <person name="Wachnowicz B."/>
            <person name="Goodfellow M."/>
        </authorList>
    </citation>
    <scope>NUCLEOTIDE SEQUENCE [LARGE SCALE GENOMIC DNA]</scope>
    <source>
        <strain evidence="8 9">DSM 42109</strain>
    </source>
</reference>
<feature type="transmembrane region" description="Helical" evidence="6">
    <location>
        <begin position="36"/>
        <end position="54"/>
    </location>
</feature>
<keyword evidence="4 6" id="KW-0472">Membrane</keyword>
<proteinExistence type="predicted"/>
<feature type="transmembrane region" description="Helical" evidence="6">
    <location>
        <begin position="361"/>
        <end position="384"/>
    </location>
</feature>
<feature type="transmembrane region" description="Helical" evidence="6">
    <location>
        <begin position="409"/>
        <end position="429"/>
    </location>
</feature>
<name>A0ABT7A430_9ACTN</name>
<feature type="transmembrane region" description="Helical" evidence="6">
    <location>
        <begin position="66"/>
        <end position="85"/>
    </location>
</feature>
<dbReference type="SUPFAM" id="SSF103473">
    <property type="entry name" value="MFS general substrate transporter"/>
    <property type="match status" value="1"/>
</dbReference>
<feature type="transmembrane region" description="Helical" evidence="6">
    <location>
        <begin position="227"/>
        <end position="247"/>
    </location>
</feature>
<protein>
    <submittedName>
        <fullName evidence="8">MFS transporter</fullName>
    </submittedName>
</protein>
<evidence type="ECO:0000259" key="7">
    <source>
        <dbReference type="PROSITE" id="PS50850"/>
    </source>
</evidence>
<keyword evidence="5" id="KW-0046">Antibiotic resistance</keyword>
<dbReference type="EMBL" id="JANCPR020000036">
    <property type="protein sequence ID" value="MDJ1136103.1"/>
    <property type="molecule type" value="Genomic_DNA"/>
</dbReference>
<dbReference type="InterPro" id="IPR011701">
    <property type="entry name" value="MFS"/>
</dbReference>
<gene>
    <name evidence="8" type="ORF">NMN56_029970</name>
</gene>
<dbReference type="Pfam" id="PF07690">
    <property type="entry name" value="MFS_1"/>
    <property type="match status" value="1"/>
</dbReference>